<dbReference type="AlphaFoldDB" id="A0A9X2GXS5"/>
<accession>A0A9X2GXS5</accession>
<dbReference type="Gene3D" id="3.40.190.10">
    <property type="entry name" value="Periplasmic binding protein-like II"/>
    <property type="match status" value="2"/>
</dbReference>
<dbReference type="PROSITE" id="PS51257">
    <property type="entry name" value="PROKAR_LIPOPROTEIN"/>
    <property type="match status" value="1"/>
</dbReference>
<evidence type="ECO:0000256" key="1">
    <source>
        <dbReference type="ARBA" id="ARBA00008520"/>
    </source>
</evidence>
<dbReference type="RefSeq" id="WP_253758958.1">
    <property type="nucleotide sequence ID" value="NZ_BAABKA010000055.1"/>
</dbReference>
<keyword evidence="6" id="KW-1185">Reference proteome</keyword>
<feature type="signal peptide" evidence="4">
    <location>
        <begin position="1"/>
        <end position="28"/>
    </location>
</feature>
<reference evidence="5" key="1">
    <citation type="submission" date="2022-06" db="EMBL/GenBank/DDBJ databases">
        <title>Sequencing the genomes of 1000 actinobacteria strains.</title>
        <authorList>
            <person name="Klenk H.-P."/>
        </authorList>
    </citation>
    <scope>NUCLEOTIDE SEQUENCE</scope>
    <source>
        <strain evidence="5">DSM 46694</strain>
    </source>
</reference>
<feature type="chain" id="PRO_5040762039" evidence="4">
    <location>
        <begin position="29"/>
        <end position="412"/>
    </location>
</feature>
<evidence type="ECO:0000313" key="5">
    <source>
        <dbReference type="EMBL" id="MCP2365569.1"/>
    </source>
</evidence>
<keyword evidence="3 4" id="KW-0732">Signal</keyword>
<dbReference type="InterPro" id="IPR006059">
    <property type="entry name" value="SBP"/>
</dbReference>
<keyword evidence="5" id="KW-0762">Sugar transport</keyword>
<dbReference type="PANTHER" id="PTHR30061:SF50">
    <property type="entry name" value="MALTOSE_MALTODEXTRIN-BINDING PERIPLASMIC PROTEIN"/>
    <property type="match status" value="1"/>
</dbReference>
<dbReference type="GO" id="GO:0042956">
    <property type="term" value="P:maltodextrin transmembrane transport"/>
    <property type="evidence" value="ECO:0007669"/>
    <property type="project" value="TreeGrafter"/>
</dbReference>
<evidence type="ECO:0000256" key="4">
    <source>
        <dbReference type="SAM" id="SignalP"/>
    </source>
</evidence>
<sequence>METAQKRPGMAPKVAVAAAVLAPLTLTACGGACGGASASGTESPDLLTIQDYYDETQDPIYHSCARNIGVSIEISHVAGPGLIPKVLQQSSSRTLPDVLMLDNPDVQQIAESGALSPLSDYGVNGEGILPAVVKAGTYAGTLYGLAPAVNTLSIFYDKDLFRQAGITTPPATWDELRATAKRLTGQGRYGFAMSTVNTYEGTWQFLPFMWGNGGTEQDITTPPTVEAVRFLVDLQNDGSMSKSSIIWSQDDVIDQFIAGKAAMVVNGPWQIPALQEQQGVNWGVFTIPERDPSQTTVAPLGGEVFTVPRTGNQARMAKAGQFVKCLVSSEKQLQTAKIKQMVPSDPEVAEQAGEENPALAPFVTTVRTARSRTALLGPDWPKAATKIYNAVQIALTGKAAPAEALRRAQGEQ</sequence>
<dbReference type="GO" id="GO:0015768">
    <property type="term" value="P:maltose transport"/>
    <property type="evidence" value="ECO:0007669"/>
    <property type="project" value="TreeGrafter"/>
</dbReference>
<dbReference type="GO" id="GO:0055052">
    <property type="term" value="C:ATP-binding cassette (ABC) transporter complex, substrate-binding subunit-containing"/>
    <property type="evidence" value="ECO:0007669"/>
    <property type="project" value="TreeGrafter"/>
</dbReference>
<evidence type="ECO:0000256" key="3">
    <source>
        <dbReference type="ARBA" id="ARBA00022729"/>
    </source>
</evidence>
<name>A0A9X2GXS5_9ACTN</name>
<protein>
    <submittedName>
        <fullName evidence="5">Multiple sugar transport system substrate-binding protein</fullName>
    </submittedName>
</protein>
<dbReference type="Proteomes" id="UP001139648">
    <property type="component" value="Unassembled WGS sequence"/>
</dbReference>
<evidence type="ECO:0000313" key="6">
    <source>
        <dbReference type="Proteomes" id="UP001139648"/>
    </source>
</evidence>
<dbReference type="CDD" id="cd13585">
    <property type="entry name" value="PBP2_TMBP_like"/>
    <property type="match status" value="1"/>
</dbReference>
<organism evidence="5 6">
    <name type="scientific">Nonomuraea thailandensis</name>
    <dbReference type="NCBI Taxonomy" id="1188745"/>
    <lineage>
        <taxon>Bacteria</taxon>
        <taxon>Bacillati</taxon>
        <taxon>Actinomycetota</taxon>
        <taxon>Actinomycetes</taxon>
        <taxon>Streptosporangiales</taxon>
        <taxon>Streptosporangiaceae</taxon>
        <taxon>Nonomuraea</taxon>
    </lineage>
</organism>
<comment type="similarity">
    <text evidence="1">Belongs to the bacterial solute-binding protein 1 family.</text>
</comment>
<gene>
    <name evidence="5" type="ORF">HD597_012589</name>
</gene>
<proteinExistence type="inferred from homology"/>
<dbReference type="EMBL" id="JAMZEB010000002">
    <property type="protein sequence ID" value="MCP2365569.1"/>
    <property type="molecule type" value="Genomic_DNA"/>
</dbReference>
<dbReference type="PANTHER" id="PTHR30061">
    <property type="entry name" value="MALTOSE-BINDING PERIPLASMIC PROTEIN"/>
    <property type="match status" value="1"/>
</dbReference>
<keyword evidence="2" id="KW-0813">Transport</keyword>
<dbReference type="GO" id="GO:1901982">
    <property type="term" value="F:maltose binding"/>
    <property type="evidence" value="ECO:0007669"/>
    <property type="project" value="TreeGrafter"/>
</dbReference>
<comment type="caution">
    <text evidence="5">The sequence shown here is derived from an EMBL/GenBank/DDBJ whole genome shotgun (WGS) entry which is preliminary data.</text>
</comment>
<dbReference type="SUPFAM" id="SSF53850">
    <property type="entry name" value="Periplasmic binding protein-like II"/>
    <property type="match status" value="1"/>
</dbReference>
<dbReference type="Pfam" id="PF13416">
    <property type="entry name" value="SBP_bac_8"/>
    <property type="match status" value="1"/>
</dbReference>
<evidence type="ECO:0000256" key="2">
    <source>
        <dbReference type="ARBA" id="ARBA00022448"/>
    </source>
</evidence>